<gene>
    <name evidence="4" type="ORF">FHS13_003569</name>
</gene>
<evidence type="ECO:0008006" key="6">
    <source>
        <dbReference type="Google" id="ProtNLM"/>
    </source>
</evidence>
<feature type="transmembrane region" description="Helical" evidence="3">
    <location>
        <begin position="86"/>
        <end position="108"/>
    </location>
</feature>
<keyword evidence="5" id="KW-1185">Reference proteome</keyword>
<sequence length="236" mass="25180">MAMTDMGDEADRSPDQASAEKAAENLGEDRTPEDGTGDTVEPAADLAPTRLPALAAILAFLVPPAGAVLGHIAVRRTYWRLGLSRLAIRAGWTMTVLSSCGVLIYLGYQDEVARIEALAAAEEQAREQLREAIAESPSTGLLDEEFCRVLSEVAETAPATGFVTNPEQISSAMVEGYGELGQTDTPNAQVYGDYAQYLVSFTDHDADEHAAHAEGLQQAVNDDVPACLALEDETLR</sequence>
<comment type="caution">
    <text evidence="4">The sequence shown here is derived from an EMBL/GenBank/DDBJ whole genome shotgun (WGS) entry which is preliminary data.</text>
</comment>
<keyword evidence="3" id="KW-0472">Membrane</keyword>
<accession>A0A841IYR0</accession>
<feature type="transmembrane region" description="Helical" evidence="3">
    <location>
        <begin position="53"/>
        <end position="74"/>
    </location>
</feature>
<dbReference type="AlphaFoldDB" id="A0A841IYR0"/>
<organism evidence="4 5">
    <name type="scientific">Nocardiopsis algeriensis</name>
    <dbReference type="NCBI Taxonomy" id="1478215"/>
    <lineage>
        <taxon>Bacteria</taxon>
        <taxon>Bacillati</taxon>
        <taxon>Actinomycetota</taxon>
        <taxon>Actinomycetes</taxon>
        <taxon>Streptosporangiales</taxon>
        <taxon>Nocardiopsidaceae</taxon>
        <taxon>Nocardiopsis</taxon>
    </lineage>
</organism>
<evidence type="ECO:0000256" key="2">
    <source>
        <dbReference type="SAM" id="MobiDB-lite"/>
    </source>
</evidence>
<evidence type="ECO:0000313" key="4">
    <source>
        <dbReference type="EMBL" id="MBB6121595.1"/>
    </source>
</evidence>
<proteinExistence type="predicted"/>
<evidence type="ECO:0000256" key="1">
    <source>
        <dbReference type="SAM" id="Coils"/>
    </source>
</evidence>
<feature type="coiled-coil region" evidence="1">
    <location>
        <begin position="108"/>
        <end position="135"/>
    </location>
</feature>
<keyword evidence="3" id="KW-0812">Transmembrane</keyword>
<keyword evidence="1" id="KW-0175">Coiled coil</keyword>
<evidence type="ECO:0000256" key="3">
    <source>
        <dbReference type="SAM" id="Phobius"/>
    </source>
</evidence>
<evidence type="ECO:0000313" key="5">
    <source>
        <dbReference type="Proteomes" id="UP000536604"/>
    </source>
</evidence>
<protein>
    <recommendedName>
        <fullName evidence="6">DUF4190 domain-containing protein</fullName>
    </recommendedName>
</protein>
<dbReference type="Proteomes" id="UP000536604">
    <property type="component" value="Unassembled WGS sequence"/>
</dbReference>
<dbReference type="RefSeq" id="WP_184293049.1">
    <property type="nucleotide sequence ID" value="NZ_JACHJO010000011.1"/>
</dbReference>
<feature type="compositionally biased region" description="Basic and acidic residues" evidence="2">
    <location>
        <begin position="21"/>
        <end position="33"/>
    </location>
</feature>
<keyword evidence="3" id="KW-1133">Transmembrane helix</keyword>
<feature type="region of interest" description="Disordered" evidence="2">
    <location>
        <begin position="1"/>
        <end position="43"/>
    </location>
</feature>
<reference evidence="4 5" key="1">
    <citation type="submission" date="2020-08" db="EMBL/GenBank/DDBJ databases">
        <title>Genomic Encyclopedia of Type Strains, Phase III (KMG-III): the genomes of soil and plant-associated and newly described type strains.</title>
        <authorList>
            <person name="Whitman W."/>
        </authorList>
    </citation>
    <scope>NUCLEOTIDE SEQUENCE [LARGE SCALE GENOMIC DNA]</scope>
    <source>
        <strain evidence="4 5">CECT 8712</strain>
    </source>
</reference>
<name>A0A841IYR0_9ACTN</name>
<dbReference type="EMBL" id="JACHJO010000011">
    <property type="protein sequence ID" value="MBB6121595.1"/>
    <property type="molecule type" value="Genomic_DNA"/>
</dbReference>